<feature type="transmembrane region" description="Helical" evidence="1">
    <location>
        <begin position="70"/>
        <end position="91"/>
    </location>
</feature>
<evidence type="ECO:0000313" key="3">
    <source>
        <dbReference type="Proteomes" id="UP000034502"/>
    </source>
</evidence>
<reference evidence="2 3" key="1">
    <citation type="journal article" date="2015" name="Nature">
        <title>rRNA introns, odd ribosomes, and small enigmatic genomes across a large radiation of phyla.</title>
        <authorList>
            <person name="Brown C.T."/>
            <person name="Hug L.A."/>
            <person name="Thomas B.C."/>
            <person name="Sharon I."/>
            <person name="Castelle C.J."/>
            <person name="Singh A."/>
            <person name="Wilkins M.J."/>
            <person name="Williams K.H."/>
            <person name="Banfield J.F."/>
        </authorList>
    </citation>
    <scope>NUCLEOTIDE SEQUENCE [LARGE SCALE GENOMIC DNA]</scope>
</reference>
<evidence type="ECO:0000313" key="2">
    <source>
        <dbReference type="EMBL" id="KKU62314.1"/>
    </source>
</evidence>
<name>A0A0G1RYB7_9BACT</name>
<keyword evidence="1" id="KW-1133">Transmembrane helix</keyword>
<comment type="caution">
    <text evidence="2">The sequence shown here is derived from an EMBL/GenBank/DDBJ whole genome shotgun (WGS) entry which is preliminary data.</text>
</comment>
<sequence length="246" mass="28696">MVPALVLIFSLAFYIRLHPGRQTPAVYLAFLSLAFTPLLHFRPDYHTVILFLILFSFFLWLWSLIPRGKWVVIILALVSVFWGSLLAGKIVSWPAAVDRTRLVFDIPTYKDAVRLHQRDARYVPFPVRRLLFNPSVYTYILGNNFFRFLTLENLMGSLLLANLYPLGLGLAAFFRRPEDFPRPFRVFLLLLFLQITVSRSPDKFNSLYIWFPLLAYLILRGARDVRLKAYFLLLLISIIFVLPRPV</sequence>
<evidence type="ECO:0000256" key="1">
    <source>
        <dbReference type="SAM" id="Phobius"/>
    </source>
</evidence>
<keyword evidence="1" id="KW-0472">Membrane</keyword>
<feature type="transmembrane region" description="Helical" evidence="1">
    <location>
        <begin position="207"/>
        <end position="222"/>
    </location>
</feature>
<organism evidence="2 3">
    <name type="scientific">Candidatus Amesbacteria bacterium GW2011_GWC1_47_15</name>
    <dbReference type="NCBI Taxonomy" id="1618364"/>
    <lineage>
        <taxon>Bacteria</taxon>
        <taxon>Candidatus Amesiibacteriota</taxon>
    </lineage>
</organism>
<accession>A0A0G1RYB7</accession>
<gene>
    <name evidence="2" type="ORF">UX86_C0051G0003</name>
</gene>
<dbReference type="EMBL" id="LCNU01000051">
    <property type="protein sequence ID" value="KKU62314.1"/>
    <property type="molecule type" value="Genomic_DNA"/>
</dbReference>
<feature type="transmembrane region" description="Helical" evidence="1">
    <location>
        <begin position="154"/>
        <end position="174"/>
    </location>
</feature>
<dbReference type="AlphaFoldDB" id="A0A0G1RYB7"/>
<feature type="transmembrane region" description="Helical" evidence="1">
    <location>
        <begin position="229"/>
        <end position="245"/>
    </location>
</feature>
<keyword evidence="1" id="KW-0812">Transmembrane</keyword>
<proteinExistence type="predicted"/>
<feature type="transmembrane region" description="Helical" evidence="1">
    <location>
        <begin position="43"/>
        <end position="63"/>
    </location>
</feature>
<dbReference type="Proteomes" id="UP000034502">
    <property type="component" value="Unassembled WGS sequence"/>
</dbReference>
<dbReference type="STRING" id="1618364.UX86_C0051G0003"/>
<protein>
    <submittedName>
        <fullName evidence="2">Uncharacterized protein</fullName>
    </submittedName>
</protein>